<organism evidence="1 2">
    <name type="scientific">Canavalia gladiata</name>
    <name type="common">Sword bean</name>
    <name type="synonym">Dolichos gladiatus</name>
    <dbReference type="NCBI Taxonomy" id="3824"/>
    <lineage>
        <taxon>Eukaryota</taxon>
        <taxon>Viridiplantae</taxon>
        <taxon>Streptophyta</taxon>
        <taxon>Embryophyta</taxon>
        <taxon>Tracheophyta</taxon>
        <taxon>Spermatophyta</taxon>
        <taxon>Magnoliopsida</taxon>
        <taxon>eudicotyledons</taxon>
        <taxon>Gunneridae</taxon>
        <taxon>Pentapetalae</taxon>
        <taxon>rosids</taxon>
        <taxon>fabids</taxon>
        <taxon>Fabales</taxon>
        <taxon>Fabaceae</taxon>
        <taxon>Papilionoideae</taxon>
        <taxon>50 kb inversion clade</taxon>
        <taxon>NPAAA clade</taxon>
        <taxon>indigoferoid/millettioid clade</taxon>
        <taxon>Phaseoleae</taxon>
        <taxon>Canavalia</taxon>
    </lineage>
</organism>
<evidence type="ECO:0000313" key="1">
    <source>
        <dbReference type="EMBL" id="KAK7345137.1"/>
    </source>
</evidence>
<reference evidence="1 2" key="1">
    <citation type="submission" date="2024-01" db="EMBL/GenBank/DDBJ databases">
        <title>The genomes of 5 underutilized Papilionoideae crops provide insights into root nodulation and disease resistanc.</title>
        <authorList>
            <person name="Jiang F."/>
        </authorList>
    </citation>
    <scope>NUCLEOTIDE SEQUENCE [LARGE SCALE GENOMIC DNA]</scope>
    <source>
        <strain evidence="1">LVBAO_FW01</strain>
        <tissue evidence="1">Leaves</tissue>
    </source>
</reference>
<dbReference type="EMBL" id="JAYMYQ010000003">
    <property type="protein sequence ID" value="KAK7345137.1"/>
    <property type="molecule type" value="Genomic_DNA"/>
</dbReference>
<keyword evidence="2" id="KW-1185">Reference proteome</keyword>
<proteinExistence type="predicted"/>
<dbReference type="Proteomes" id="UP001367508">
    <property type="component" value="Unassembled WGS sequence"/>
</dbReference>
<accession>A0AAN9QRG3</accession>
<sequence length="168" mass="18898">MVPPIVRRFTLEASTYPVFMPCVDGVAPSTLLAQPMEREKLPHDALHGLGVHCWLRFLLAFDHSFRAHINSASTHYQEGEGPVRLLVSHLLEGLPNSSSCDKRDVEEELMHARNVRESTSSTNLFFVYQFLQADVEREQGDLSTTAPFRPRACIDNASGVEIYRASNE</sequence>
<name>A0AAN9QRG3_CANGL</name>
<comment type="caution">
    <text evidence="1">The sequence shown here is derived from an EMBL/GenBank/DDBJ whole genome shotgun (WGS) entry which is preliminary data.</text>
</comment>
<gene>
    <name evidence="1" type="ORF">VNO77_15615</name>
</gene>
<evidence type="ECO:0000313" key="2">
    <source>
        <dbReference type="Proteomes" id="UP001367508"/>
    </source>
</evidence>
<protein>
    <submittedName>
        <fullName evidence="1">Uncharacterized protein</fullName>
    </submittedName>
</protein>
<dbReference type="AlphaFoldDB" id="A0AAN9QRG3"/>